<evidence type="ECO:0000313" key="1">
    <source>
        <dbReference type="EMBL" id="AWY06656.1"/>
    </source>
</evidence>
<proteinExistence type="predicted"/>
<dbReference type="GeneID" id="54993705"/>
<sequence length="107" mass="11400">MRECLHACIVGHMTNTTAATTTNETLAAAHFEVGSPVYLATVAALDAQDAYTDAHSRWRGEHGELECKCGRPFRTSRAFGLHLSAVGKAADKVYFAAYDAALAGVRG</sequence>
<dbReference type="Proteomes" id="UP000251243">
    <property type="component" value="Segment"/>
</dbReference>
<organism evidence="1 2">
    <name type="scientific">Microbacterium phage Zeta1847</name>
    <dbReference type="NCBI Taxonomy" id="2201444"/>
    <lineage>
        <taxon>Viruses</taxon>
        <taxon>Duplodnaviria</taxon>
        <taxon>Heunggongvirae</taxon>
        <taxon>Uroviricota</taxon>
        <taxon>Caudoviricetes</taxon>
        <taxon>Casidaviridae</taxon>
        <taxon>Zetavirus</taxon>
        <taxon>Zetavirus zeta1847</taxon>
    </lineage>
</organism>
<dbReference type="EMBL" id="MH271320">
    <property type="protein sequence ID" value="AWY06656.1"/>
    <property type="molecule type" value="Genomic_DNA"/>
</dbReference>
<gene>
    <name evidence="1" type="primary">22</name>
    <name evidence="1" type="ORF">SEA_ZETA1847_22</name>
</gene>
<accession>A0A2Z4Q9A6</accession>
<name>A0A2Z4Q9A6_9CAUD</name>
<dbReference type="KEGG" id="vg:54993705"/>
<protein>
    <submittedName>
        <fullName evidence="1">Uncharacterized protein</fullName>
    </submittedName>
</protein>
<evidence type="ECO:0000313" key="2">
    <source>
        <dbReference type="Proteomes" id="UP000251243"/>
    </source>
</evidence>
<keyword evidence="2" id="KW-1185">Reference proteome</keyword>
<reference evidence="2" key="1">
    <citation type="submission" date="2018-04" db="EMBL/GenBank/DDBJ databases">
        <authorList>
            <person name="Go L.Y."/>
            <person name="Mitchell J.A."/>
        </authorList>
    </citation>
    <scope>NUCLEOTIDE SEQUENCE [LARGE SCALE GENOMIC DNA]</scope>
</reference>
<dbReference type="RefSeq" id="YP_009803145.1">
    <property type="nucleotide sequence ID" value="NC_047992.1"/>
</dbReference>